<comment type="caution">
    <text evidence="1">The sequence shown here is derived from an EMBL/GenBank/DDBJ whole genome shotgun (WGS) entry which is preliminary data.</text>
</comment>
<proteinExistence type="predicted"/>
<sequence length="95" mass="11134">MVNHIGVKEFHNLLFKNHRLWRIESPLGISYKFIPFFHVNVMHAKGRSIPLMSAMVHPIDSLNSLRTLKSLFSYNDVRLVEMITKNVSFFPNTYT</sequence>
<protein>
    <submittedName>
        <fullName evidence="1">Uncharacterized protein</fullName>
    </submittedName>
</protein>
<gene>
    <name evidence="1" type="ORF">Scep_027829</name>
</gene>
<evidence type="ECO:0000313" key="2">
    <source>
        <dbReference type="Proteomes" id="UP001419268"/>
    </source>
</evidence>
<name>A0AAP0EC14_9MAGN</name>
<accession>A0AAP0EC14</accession>
<evidence type="ECO:0000313" key="1">
    <source>
        <dbReference type="EMBL" id="KAK9088747.1"/>
    </source>
</evidence>
<dbReference type="EMBL" id="JBBNAG010000012">
    <property type="protein sequence ID" value="KAK9088747.1"/>
    <property type="molecule type" value="Genomic_DNA"/>
</dbReference>
<reference evidence="1 2" key="1">
    <citation type="submission" date="2024-01" db="EMBL/GenBank/DDBJ databases">
        <title>Genome assemblies of Stephania.</title>
        <authorList>
            <person name="Yang L."/>
        </authorList>
    </citation>
    <scope>NUCLEOTIDE SEQUENCE [LARGE SCALE GENOMIC DNA]</scope>
    <source>
        <strain evidence="1">JXDWG</strain>
        <tissue evidence="1">Leaf</tissue>
    </source>
</reference>
<dbReference type="AlphaFoldDB" id="A0AAP0EC14"/>
<organism evidence="1 2">
    <name type="scientific">Stephania cephalantha</name>
    <dbReference type="NCBI Taxonomy" id="152367"/>
    <lineage>
        <taxon>Eukaryota</taxon>
        <taxon>Viridiplantae</taxon>
        <taxon>Streptophyta</taxon>
        <taxon>Embryophyta</taxon>
        <taxon>Tracheophyta</taxon>
        <taxon>Spermatophyta</taxon>
        <taxon>Magnoliopsida</taxon>
        <taxon>Ranunculales</taxon>
        <taxon>Menispermaceae</taxon>
        <taxon>Menispermoideae</taxon>
        <taxon>Cissampelideae</taxon>
        <taxon>Stephania</taxon>
    </lineage>
</organism>
<keyword evidence="2" id="KW-1185">Reference proteome</keyword>
<dbReference type="Proteomes" id="UP001419268">
    <property type="component" value="Unassembled WGS sequence"/>
</dbReference>